<dbReference type="EMBL" id="JAFJMO010000010">
    <property type="protein sequence ID" value="KAJ8265923.1"/>
    <property type="molecule type" value="Genomic_DNA"/>
</dbReference>
<organism evidence="1 2">
    <name type="scientific">Conger conger</name>
    <name type="common">Conger eel</name>
    <name type="synonym">Muraena conger</name>
    <dbReference type="NCBI Taxonomy" id="82655"/>
    <lineage>
        <taxon>Eukaryota</taxon>
        <taxon>Metazoa</taxon>
        <taxon>Chordata</taxon>
        <taxon>Craniata</taxon>
        <taxon>Vertebrata</taxon>
        <taxon>Euteleostomi</taxon>
        <taxon>Actinopterygii</taxon>
        <taxon>Neopterygii</taxon>
        <taxon>Teleostei</taxon>
        <taxon>Anguilliformes</taxon>
        <taxon>Congridae</taxon>
        <taxon>Conger</taxon>
    </lineage>
</organism>
<reference evidence="1" key="1">
    <citation type="journal article" date="2023" name="Science">
        <title>Genome structures resolve the early diversification of teleost fishes.</title>
        <authorList>
            <person name="Parey E."/>
            <person name="Louis A."/>
            <person name="Montfort J."/>
            <person name="Bouchez O."/>
            <person name="Roques C."/>
            <person name="Iampietro C."/>
            <person name="Lluch J."/>
            <person name="Castinel A."/>
            <person name="Donnadieu C."/>
            <person name="Desvignes T."/>
            <person name="Floi Bucao C."/>
            <person name="Jouanno E."/>
            <person name="Wen M."/>
            <person name="Mejri S."/>
            <person name="Dirks R."/>
            <person name="Jansen H."/>
            <person name="Henkel C."/>
            <person name="Chen W.J."/>
            <person name="Zahm M."/>
            <person name="Cabau C."/>
            <person name="Klopp C."/>
            <person name="Thompson A.W."/>
            <person name="Robinson-Rechavi M."/>
            <person name="Braasch I."/>
            <person name="Lecointre G."/>
            <person name="Bobe J."/>
            <person name="Postlethwait J.H."/>
            <person name="Berthelot C."/>
            <person name="Roest Crollius H."/>
            <person name="Guiguen Y."/>
        </authorList>
    </citation>
    <scope>NUCLEOTIDE SEQUENCE</scope>
    <source>
        <strain evidence="1">Concon-B</strain>
    </source>
</reference>
<gene>
    <name evidence="1" type="ORF">COCON_G00150220</name>
</gene>
<dbReference type="AlphaFoldDB" id="A0A9Q1HWS4"/>
<comment type="caution">
    <text evidence="1">The sequence shown here is derived from an EMBL/GenBank/DDBJ whole genome shotgun (WGS) entry which is preliminary data.</text>
</comment>
<accession>A0A9Q1HWS4</accession>
<protein>
    <submittedName>
        <fullName evidence="1">Uncharacterized protein</fullName>
    </submittedName>
</protein>
<dbReference type="Proteomes" id="UP001152803">
    <property type="component" value="Unassembled WGS sequence"/>
</dbReference>
<keyword evidence="2" id="KW-1185">Reference proteome</keyword>
<evidence type="ECO:0000313" key="2">
    <source>
        <dbReference type="Proteomes" id="UP001152803"/>
    </source>
</evidence>
<name>A0A9Q1HWS4_CONCO</name>
<sequence length="112" mass="12782">MECRNQLFGALSRSKNILVSSAMPNDLVDHRRVLQMVKKCKCKCKCPTDQEHSTGCRRRCVRDDHQDKTMPYRVTVIFQKTSQNSSVYSCIPLTVSFPLHVVVSISVCCLFV</sequence>
<evidence type="ECO:0000313" key="1">
    <source>
        <dbReference type="EMBL" id="KAJ8265923.1"/>
    </source>
</evidence>
<proteinExistence type="predicted"/>